<organism evidence="3">
    <name type="scientific">Anisakis simplex</name>
    <name type="common">Herring worm</name>
    <dbReference type="NCBI Taxonomy" id="6269"/>
    <lineage>
        <taxon>Eukaryota</taxon>
        <taxon>Metazoa</taxon>
        <taxon>Ecdysozoa</taxon>
        <taxon>Nematoda</taxon>
        <taxon>Chromadorea</taxon>
        <taxon>Rhabditida</taxon>
        <taxon>Spirurina</taxon>
        <taxon>Ascaridomorpha</taxon>
        <taxon>Ascaridoidea</taxon>
        <taxon>Anisakidae</taxon>
        <taxon>Anisakis</taxon>
        <taxon>Anisakis simplex complex</taxon>
    </lineage>
</organism>
<dbReference type="PANTHER" id="PTHR13192:SF3">
    <property type="entry name" value="COBALAMIN TRAFFICKING PROTEIN CBLD"/>
    <property type="match status" value="1"/>
</dbReference>
<evidence type="ECO:0000313" key="3">
    <source>
        <dbReference type="WBParaSite" id="ASIM_0002131201-mRNA-1"/>
    </source>
</evidence>
<reference evidence="3" key="1">
    <citation type="submission" date="2017-02" db="UniProtKB">
        <authorList>
            <consortium name="WormBaseParasite"/>
        </authorList>
    </citation>
    <scope>IDENTIFICATION</scope>
</reference>
<dbReference type="GO" id="GO:0009235">
    <property type="term" value="P:cobalamin metabolic process"/>
    <property type="evidence" value="ECO:0007669"/>
    <property type="project" value="InterPro"/>
</dbReference>
<gene>
    <name evidence="1" type="ORF">ASIM_LOCUS20683</name>
</gene>
<proteinExistence type="predicted"/>
<dbReference type="AlphaFoldDB" id="A0A0M3KJY5"/>
<sequence>MEVEWLAVTNAFIESAVAACNALKSFGYWADFVDPTTGKAYLNKTESEVTLQTTDDEYRSLGFDITDMGCCKIIAHKLWGKMVFVGTIFTNAPIDSPAVSEILAKVNAA</sequence>
<evidence type="ECO:0000313" key="2">
    <source>
        <dbReference type="Proteomes" id="UP000267096"/>
    </source>
</evidence>
<keyword evidence="2" id="KW-1185">Reference proteome</keyword>
<dbReference type="InterPro" id="IPR019362">
    <property type="entry name" value="MMADHC"/>
</dbReference>
<dbReference type="OrthoDB" id="10263782at2759"/>
<dbReference type="Proteomes" id="UP000267096">
    <property type="component" value="Unassembled WGS sequence"/>
</dbReference>
<dbReference type="Pfam" id="PF10229">
    <property type="entry name" value="MMADHC"/>
    <property type="match status" value="1"/>
</dbReference>
<dbReference type="EMBL" id="UYRR01040325">
    <property type="protein sequence ID" value="VDK78843.1"/>
    <property type="molecule type" value="Genomic_DNA"/>
</dbReference>
<dbReference type="WBParaSite" id="ASIM_0002131201-mRNA-1">
    <property type="protein sequence ID" value="ASIM_0002131201-mRNA-1"/>
    <property type="gene ID" value="ASIM_0002131201"/>
</dbReference>
<protein>
    <submittedName>
        <fullName evidence="3">Methylmalonic aciduria and homocystinuria type D protein</fullName>
    </submittedName>
</protein>
<name>A0A0M3KJY5_ANISI</name>
<dbReference type="GO" id="GO:0005739">
    <property type="term" value="C:mitochondrion"/>
    <property type="evidence" value="ECO:0007669"/>
    <property type="project" value="TreeGrafter"/>
</dbReference>
<accession>A0A0M3KJY5</accession>
<dbReference type="PANTHER" id="PTHR13192">
    <property type="entry name" value="MY011 PROTEIN"/>
    <property type="match status" value="1"/>
</dbReference>
<reference evidence="1 2" key="2">
    <citation type="submission" date="2018-11" db="EMBL/GenBank/DDBJ databases">
        <authorList>
            <consortium name="Pathogen Informatics"/>
        </authorList>
    </citation>
    <scope>NUCLEOTIDE SEQUENCE [LARGE SCALE GENOMIC DNA]</scope>
</reference>
<evidence type="ECO:0000313" key="1">
    <source>
        <dbReference type="EMBL" id="VDK78843.1"/>
    </source>
</evidence>